<dbReference type="EMBL" id="ML209046">
    <property type="protein sequence ID" value="TFK59216.1"/>
    <property type="molecule type" value="Genomic_DNA"/>
</dbReference>
<evidence type="ECO:0000313" key="2">
    <source>
        <dbReference type="Proteomes" id="UP000308600"/>
    </source>
</evidence>
<sequence length="60" mass="6586">MIEQAQPLLRYVVFVILLEYVLAFSPSSSTTSRSGETSPYYNLDQQPLDLQGPLIAPGGN</sequence>
<organism evidence="1 2">
    <name type="scientific">Pluteus cervinus</name>
    <dbReference type="NCBI Taxonomy" id="181527"/>
    <lineage>
        <taxon>Eukaryota</taxon>
        <taxon>Fungi</taxon>
        <taxon>Dikarya</taxon>
        <taxon>Basidiomycota</taxon>
        <taxon>Agaricomycotina</taxon>
        <taxon>Agaricomycetes</taxon>
        <taxon>Agaricomycetidae</taxon>
        <taxon>Agaricales</taxon>
        <taxon>Pluteineae</taxon>
        <taxon>Pluteaceae</taxon>
        <taxon>Pluteus</taxon>
    </lineage>
</organism>
<keyword evidence="2" id="KW-1185">Reference proteome</keyword>
<reference evidence="1 2" key="1">
    <citation type="journal article" date="2019" name="Nat. Ecol. Evol.">
        <title>Megaphylogeny resolves global patterns of mushroom evolution.</title>
        <authorList>
            <person name="Varga T."/>
            <person name="Krizsan K."/>
            <person name="Foldi C."/>
            <person name="Dima B."/>
            <person name="Sanchez-Garcia M."/>
            <person name="Sanchez-Ramirez S."/>
            <person name="Szollosi G.J."/>
            <person name="Szarkandi J.G."/>
            <person name="Papp V."/>
            <person name="Albert L."/>
            <person name="Andreopoulos W."/>
            <person name="Angelini C."/>
            <person name="Antonin V."/>
            <person name="Barry K.W."/>
            <person name="Bougher N.L."/>
            <person name="Buchanan P."/>
            <person name="Buyck B."/>
            <person name="Bense V."/>
            <person name="Catcheside P."/>
            <person name="Chovatia M."/>
            <person name="Cooper J."/>
            <person name="Damon W."/>
            <person name="Desjardin D."/>
            <person name="Finy P."/>
            <person name="Geml J."/>
            <person name="Haridas S."/>
            <person name="Hughes K."/>
            <person name="Justo A."/>
            <person name="Karasinski D."/>
            <person name="Kautmanova I."/>
            <person name="Kiss B."/>
            <person name="Kocsube S."/>
            <person name="Kotiranta H."/>
            <person name="LaButti K.M."/>
            <person name="Lechner B.E."/>
            <person name="Liimatainen K."/>
            <person name="Lipzen A."/>
            <person name="Lukacs Z."/>
            <person name="Mihaltcheva S."/>
            <person name="Morgado L.N."/>
            <person name="Niskanen T."/>
            <person name="Noordeloos M.E."/>
            <person name="Ohm R.A."/>
            <person name="Ortiz-Santana B."/>
            <person name="Ovrebo C."/>
            <person name="Racz N."/>
            <person name="Riley R."/>
            <person name="Savchenko A."/>
            <person name="Shiryaev A."/>
            <person name="Soop K."/>
            <person name="Spirin V."/>
            <person name="Szebenyi C."/>
            <person name="Tomsovsky M."/>
            <person name="Tulloss R.E."/>
            <person name="Uehling J."/>
            <person name="Grigoriev I.V."/>
            <person name="Vagvolgyi C."/>
            <person name="Papp T."/>
            <person name="Martin F.M."/>
            <person name="Miettinen O."/>
            <person name="Hibbett D.S."/>
            <person name="Nagy L.G."/>
        </authorList>
    </citation>
    <scope>NUCLEOTIDE SEQUENCE [LARGE SCALE GENOMIC DNA]</scope>
    <source>
        <strain evidence="1 2">NL-1719</strain>
    </source>
</reference>
<dbReference type="Proteomes" id="UP000308600">
    <property type="component" value="Unassembled WGS sequence"/>
</dbReference>
<proteinExistence type="predicted"/>
<accession>A0ACD3A0X9</accession>
<name>A0ACD3A0X9_9AGAR</name>
<protein>
    <submittedName>
        <fullName evidence="1">Uncharacterized protein</fullName>
    </submittedName>
</protein>
<gene>
    <name evidence="1" type="ORF">BDN72DRAFT_851384</name>
</gene>
<evidence type="ECO:0000313" key="1">
    <source>
        <dbReference type="EMBL" id="TFK59216.1"/>
    </source>
</evidence>